<comment type="pathway">
    <text evidence="1 8">Lipid metabolism; fatty acid biosynthesis.</text>
</comment>
<evidence type="ECO:0000256" key="3">
    <source>
        <dbReference type="ARBA" id="ARBA00022516"/>
    </source>
</evidence>
<dbReference type="PANTHER" id="PTHR45266">
    <property type="entry name" value="OXALOACETATE DECARBOXYLASE ALPHA CHAIN"/>
    <property type="match status" value="1"/>
</dbReference>
<keyword evidence="11" id="KW-1185">Reference proteome</keyword>
<dbReference type="SUPFAM" id="SSF51230">
    <property type="entry name" value="Single hybrid motif"/>
    <property type="match status" value="1"/>
</dbReference>
<feature type="domain" description="Lipoyl-binding" evidence="9">
    <location>
        <begin position="83"/>
        <end position="159"/>
    </location>
</feature>
<dbReference type="EMBL" id="FQXP01000007">
    <property type="protein sequence ID" value="SHH96397.1"/>
    <property type="molecule type" value="Genomic_DNA"/>
</dbReference>
<sequence length="160" mass="17970">MMDCKEVKELIEALDNSSLTFLELEQEGFKLKMGKEVKAVAYETVPQVEERVVYKKEKSEVKVLEESAELETVVTDKCDEGNFSYITSPIVGTFYESSAPGKPVFAKVGDKVKKGDTLCIIEAMKLMNEIVSDVDGEIVEILVNNEDMVECTQQIFKVRV</sequence>
<dbReference type="InterPro" id="IPR001249">
    <property type="entry name" value="AcCoA_biotinCC"/>
</dbReference>
<dbReference type="PROSITE" id="PS50968">
    <property type="entry name" value="BIOTINYL_LIPOYL"/>
    <property type="match status" value="1"/>
</dbReference>
<evidence type="ECO:0000313" key="11">
    <source>
        <dbReference type="Proteomes" id="UP000184526"/>
    </source>
</evidence>
<reference evidence="10 11" key="1">
    <citation type="submission" date="2016-11" db="EMBL/GenBank/DDBJ databases">
        <authorList>
            <person name="Jaros S."/>
            <person name="Januszkiewicz K."/>
            <person name="Wedrychowicz H."/>
        </authorList>
    </citation>
    <scope>NUCLEOTIDE SEQUENCE [LARGE SCALE GENOMIC DNA]</scope>
    <source>
        <strain evidence="10 11">DSM 3089</strain>
    </source>
</reference>
<evidence type="ECO:0000256" key="5">
    <source>
        <dbReference type="ARBA" id="ARBA00023098"/>
    </source>
</evidence>
<proteinExistence type="predicted"/>
<evidence type="ECO:0000256" key="2">
    <source>
        <dbReference type="ARBA" id="ARBA00017562"/>
    </source>
</evidence>
<evidence type="ECO:0000256" key="6">
    <source>
        <dbReference type="ARBA" id="ARBA00023160"/>
    </source>
</evidence>
<keyword evidence="7 8" id="KW-0092">Biotin</keyword>
<evidence type="ECO:0000259" key="9">
    <source>
        <dbReference type="PROSITE" id="PS50968"/>
    </source>
</evidence>
<evidence type="ECO:0000256" key="8">
    <source>
        <dbReference type="RuleBase" id="RU364072"/>
    </source>
</evidence>
<dbReference type="InterPro" id="IPR011053">
    <property type="entry name" value="Single_hybrid_motif"/>
</dbReference>
<keyword evidence="3 8" id="KW-0444">Lipid biosynthesis</keyword>
<protein>
    <recommendedName>
        <fullName evidence="2 8">Biotin carboxyl carrier protein of acetyl-CoA carboxylase</fullName>
    </recommendedName>
</protein>
<dbReference type="Gene3D" id="2.40.50.100">
    <property type="match status" value="1"/>
</dbReference>
<evidence type="ECO:0000256" key="4">
    <source>
        <dbReference type="ARBA" id="ARBA00022832"/>
    </source>
</evidence>
<dbReference type="PRINTS" id="PR01071">
    <property type="entry name" value="ACOABIOTINCC"/>
</dbReference>
<dbReference type="CDD" id="cd06850">
    <property type="entry name" value="biotinyl_domain"/>
    <property type="match status" value="1"/>
</dbReference>
<dbReference type="RefSeq" id="WP_242944337.1">
    <property type="nucleotide sequence ID" value="NZ_FQXP01000007.1"/>
</dbReference>
<gene>
    <name evidence="10" type="ORF">SAMN02745196_02126</name>
</gene>
<comment type="function">
    <text evidence="8">This protein is a component of the acetyl coenzyme A carboxylase complex; first, biotin carboxylase catalyzes the carboxylation of the carrier protein and then the transcarboxylase transfers the carboxyl group to form malonyl-CoA.</text>
</comment>
<dbReference type="Proteomes" id="UP000184526">
    <property type="component" value="Unassembled WGS sequence"/>
</dbReference>
<keyword evidence="5 8" id="KW-0443">Lipid metabolism</keyword>
<accession>A0A1M5X974</accession>
<evidence type="ECO:0000313" key="10">
    <source>
        <dbReference type="EMBL" id="SHH96397.1"/>
    </source>
</evidence>
<dbReference type="Pfam" id="PF00364">
    <property type="entry name" value="Biotin_lipoyl"/>
    <property type="match status" value="1"/>
</dbReference>
<dbReference type="GO" id="GO:0006633">
    <property type="term" value="P:fatty acid biosynthetic process"/>
    <property type="evidence" value="ECO:0007669"/>
    <property type="project" value="UniProtKB-UniPathway"/>
</dbReference>
<dbReference type="GO" id="GO:0003989">
    <property type="term" value="F:acetyl-CoA carboxylase activity"/>
    <property type="evidence" value="ECO:0007669"/>
    <property type="project" value="InterPro"/>
</dbReference>
<evidence type="ECO:0000256" key="1">
    <source>
        <dbReference type="ARBA" id="ARBA00005194"/>
    </source>
</evidence>
<dbReference type="PROSITE" id="PS00188">
    <property type="entry name" value="BIOTIN"/>
    <property type="match status" value="1"/>
</dbReference>
<name>A0A1M5X974_9CLOT</name>
<keyword evidence="4 8" id="KW-0276">Fatty acid metabolism</keyword>
<dbReference type="STRING" id="1121306.SAMN02745196_02126"/>
<organism evidence="10 11">
    <name type="scientific">Clostridium collagenovorans DSM 3089</name>
    <dbReference type="NCBI Taxonomy" id="1121306"/>
    <lineage>
        <taxon>Bacteria</taxon>
        <taxon>Bacillati</taxon>
        <taxon>Bacillota</taxon>
        <taxon>Clostridia</taxon>
        <taxon>Eubacteriales</taxon>
        <taxon>Clostridiaceae</taxon>
        <taxon>Clostridium</taxon>
    </lineage>
</organism>
<keyword evidence="6 8" id="KW-0275">Fatty acid biosynthesis</keyword>
<dbReference type="UniPathway" id="UPA00094"/>
<dbReference type="AlphaFoldDB" id="A0A1M5X974"/>
<dbReference type="GO" id="GO:0009317">
    <property type="term" value="C:acetyl-CoA carboxylase complex"/>
    <property type="evidence" value="ECO:0007669"/>
    <property type="project" value="InterPro"/>
</dbReference>
<evidence type="ECO:0000256" key="7">
    <source>
        <dbReference type="ARBA" id="ARBA00023267"/>
    </source>
</evidence>
<dbReference type="InterPro" id="IPR001882">
    <property type="entry name" value="Biotin_BS"/>
</dbReference>
<dbReference type="NCBIfam" id="TIGR00531">
    <property type="entry name" value="BCCP"/>
    <property type="match status" value="1"/>
</dbReference>
<dbReference type="InterPro" id="IPR050709">
    <property type="entry name" value="Biotin_Carboxyl_Carrier/Decarb"/>
</dbReference>
<dbReference type="InterPro" id="IPR000089">
    <property type="entry name" value="Biotin_lipoyl"/>
</dbReference>
<dbReference type="PANTHER" id="PTHR45266:SF3">
    <property type="entry name" value="OXALOACETATE DECARBOXYLASE ALPHA CHAIN"/>
    <property type="match status" value="1"/>
</dbReference>